<dbReference type="GO" id="GO:0043190">
    <property type="term" value="C:ATP-binding cassette (ABC) transporter complex"/>
    <property type="evidence" value="ECO:0007669"/>
    <property type="project" value="InterPro"/>
</dbReference>
<dbReference type="PANTHER" id="PTHR30290">
    <property type="entry name" value="PERIPLASMIC BINDING COMPONENT OF ABC TRANSPORTER"/>
    <property type="match status" value="1"/>
</dbReference>
<dbReference type="GO" id="GO:1904680">
    <property type="term" value="F:peptide transmembrane transporter activity"/>
    <property type="evidence" value="ECO:0007669"/>
    <property type="project" value="TreeGrafter"/>
</dbReference>
<feature type="chain" id="PRO_5013246120" evidence="4">
    <location>
        <begin position="27"/>
        <end position="609"/>
    </location>
</feature>
<evidence type="ECO:0000256" key="1">
    <source>
        <dbReference type="ARBA" id="ARBA00004418"/>
    </source>
</evidence>
<comment type="subcellular location">
    <subcellularLocation>
        <location evidence="1">Periplasm</location>
    </subcellularLocation>
</comment>
<keyword evidence="7" id="KW-1185">Reference proteome</keyword>
<dbReference type="PIRSF" id="PIRSF002741">
    <property type="entry name" value="MppA"/>
    <property type="match status" value="1"/>
</dbReference>
<evidence type="ECO:0000256" key="4">
    <source>
        <dbReference type="SAM" id="SignalP"/>
    </source>
</evidence>
<feature type="domain" description="Solute-binding protein family 5" evidence="5">
    <location>
        <begin position="103"/>
        <end position="517"/>
    </location>
</feature>
<dbReference type="SUPFAM" id="SSF53850">
    <property type="entry name" value="Periplasmic binding protein-like II"/>
    <property type="match status" value="1"/>
</dbReference>
<dbReference type="Proteomes" id="UP000184040">
    <property type="component" value="Unassembled WGS sequence"/>
</dbReference>
<dbReference type="GO" id="GO:0030288">
    <property type="term" value="C:outer membrane-bounded periplasmic space"/>
    <property type="evidence" value="ECO:0007669"/>
    <property type="project" value="TreeGrafter"/>
</dbReference>
<dbReference type="Gene3D" id="3.10.105.10">
    <property type="entry name" value="Dipeptide-binding Protein, Domain 3"/>
    <property type="match status" value="1"/>
</dbReference>
<dbReference type="InterPro" id="IPR030678">
    <property type="entry name" value="Peptide/Ni-bd"/>
</dbReference>
<sequence length="609" mass="67711">METILSRTFAGAATAICLGLASPAAAEPSHGIAMYGEPALPEGFTALPYANPDAPLGGRLVQGEVGTFDSLNPHILKGETPWQLRFLAHESLMGRSYDEPFTLYGVLAESIETAPDRSWVEFTLRPEARFSDGSPVTVEDVLWSYETLGTEGHPRYRGTWAQVASAEQTGERSVRFTFSERNDELALIMGMRPILKKAQWEGKDFTDSGVDEIPISSAEYVVTDFEPGRHVTLRRDPDYWGNGVVPFMNGQGNLDEIRMEFYGDSTAMFEAFKGGALNIMREADAQKWETQYDFPRVQNGEVEKSVIPHERPSGIYGFVMNTRRAPFDDWRVREALITAFNYEFINQVLNDGRLPRVTSYFSNSVLGMEDGPASGRVLEYLEPYSDDLLPGAIEGYTQPEGDGSERNRANLARAMDLLAEAGWTIDRSTGALVDDAGETMSFEILLANGDLVAGTRQAINIYTAALERLGIEASVSLVDDAQFKSRTDAFDFDMTEYSRALSLSPGNEQRYYWGSEAADQEGSRNWMGVRSPAIDGLIDAMLSAPSQEDYVAAVRALDRVLTSGRYVIPLWFRPDSLIAHDADLHYPETLPAYGDYLGFLPDVWWYDED</sequence>
<proteinExistence type="inferred from homology"/>
<dbReference type="CDD" id="cd08497">
    <property type="entry name" value="MbnE-like"/>
    <property type="match status" value="1"/>
</dbReference>
<comment type="similarity">
    <text evidence="2">Belongs to the bacterial solute-binding protein 5 family.</text>
</comment>
<dbReference type="InterPro" id="IPR039424">
    <property type="entry name" value="SBP_5"/>
</dbReference>
<organism evidence="6 7">
    <name type="scientific">Palleronia salina</name>
    <dbReference type="NCBI Taxonomy" id="313368"/>
    <lineage>
        <taxon>Bacteria</taxon>
        <taxon>Pseudomonadati</taxon>
        <taxon>Pseudomonadota</taxon>
        <taxon>Alphaproteobacteria</taxon>
        <taxon>Rhodobacterales</taxon>
        <taxon>Roseobacteraceae</taxon>
        <taxon>Palleronia</taxon>
    </lineage>
</organism>
<evidence type="ECO:0000256" key="3">
    <source>
        <dbReference type="ARBA" id="ARBA00022729"/>
    </source>
</evidence>
<accession>A0A1M6AXJ3</accession>
<dbReference type="STRING" id="313368.SAMN04488012_101289"/>
<evidence type="ECO:0000313" key="6">
    <source>
        <dbReference type="EMBL" id="SHI41170.1"/>
    </source>
</evidence>
<keyword evidence="3 4" id="KW-0732">Signal</keyword>
<dbReference type="InterPro" id="IPR000914">
    <property type="entry name" value="SBP_5_dom"/>
</dbReference>
<reference evidence="6 7" key="1">
    <citation type="submission" date="2016-11" db="EMBL/GenBank/DDBJ databases">
        <authorList>
            <person name="Jaros S."/>
            <person name="Januszkiewicz K."/>
            <person name="Wedrychowicz H."/>
        </authorList>
    </citation>
    <scope>NUCLEOTIDE SEQUENCE [LARGE SCALE GENOMIC DNA]</scope>
    <source>
        <strain evidence="6 7">DSM 26892</strain>
    </source>
</reference>
<dbReference type="Gene3D" id="3.40.190.10">
    <property type="entry name" value="Periplasmic binding protein-like II"/>
    <property type="match status" value="1"/>
</dbReference>
<dbReference type="RefSeq" id="WP_073125915.1">
    <property type="nucleotide sequence ID" value="NZ_FQZA01000001.1"/>
</dbReference>
<dbReference type="GO" id="GO:0042884">
    <property type="term" value="P:microcin transport"/>
    <property type="evidence" value="ECO:0007669"/>
    <property type="project" value="TreeGrafter"/>
</dbReference>
<name>A0A1M6AXJ3_9RHOB</name>
<evidence type="ECO:0000256" key="2">
    <source>
        <dbReference type="ARBA" id="ARBA00005695"/>
    </source>
</evidence>
<gene>
    <name evidence="6" type="ORF">SAMN04488012_101289</name>
</gene>
<protein>
    <submittedName>
        <fullName evidence="6">Peptide/nickel transport system substrate-binding protein</fullName>
    </submittedName>
</protein>
<dbReference type="GO" id="GO:0015833">
    <property type="term" value="P:peptide transport"/>
    <property type="evidence" value="ECO:0007669"/>
    <property type="project" value="TreeGrafter"/>
</dbReference>
<evidence type="ECO:0000259" key="5">
    <source>
        <dbReference type="Pfam" id="PF00496"/>
    </source>
</evidence>
<dbReference type="PANTHER" id="PTHR30290:SF64">
    <property type="entry name" value="ABC TRANSPORTER PERIPLASMIC BINDING PROTEIN"/>
    <property type="match status" value="1"/>
</dbReference>
<feature type="signal peptide" evidence="4">
    <location>
        <begin position="1"/>
        <end position="26"/>
    </location>
</feature>
<dbReference type="AlphaFoldDB" id="A0A1M6AXJ3"/>
<dbReference type="Pfam" id="PF00496">
    <property type="entry name" value="SBP_bac_5"/>
    <property type="match status" value="1"/>
</dbReference>
<dbReference type="EMBL" id="FQZA01000001">
    <property type="protein sequence ID" value="SHI41170.1"/>
    <property type="molecule type" value="Genomic_DNA"/>
</dbReference>
<evidence type="ECO:0000313" key="7">
    <source>
        <dbReference type="Proteomes" id="UP000184040"/>
    </source>
</evidence>